<keyword evidence="1" id="KW-0812">Transmembrane</keyword>
<dbReference type="SMART" id="SM00228">
    <property type="entry name" value="PDZ"/>
    <property type="match status" value="1"/>
</dbReference>
<sequence>MRNLQKPALYYGIGLAASIALLAAAELIWLPAPLRTGSGMQWIEMIDRLYYAVALVPLCWTAGAIVGIAGQRRGRLPGERVRIVRAGQALPLLLRCAITLLGFAGTYMALFATDELVLTIGVIAAAMPLLALDMLVCGKRKRSLAVLLGSAALYAALLCPTGYLVTYPGMTLDMNRYARVEGGVGGGTVNGVLVFDRPAVPADWLYARLLPQYAFVKRPEDEPPLTETYTQVVMMKTDANAVAAAVAMEKAGVGSGIASIGVRVVAVVKGMPADGRLQAGDIIEQLDGYSVKSTEELADYMTGSVKPGQIVDVTVRRAGSPVQVTLEAAAADDQSGRPVFGVSVQTELRLDIPRDVDYKRYMAHIGGPSHGAMLTLALVDQLTPGGVTFGNEVAGTGTIEADGSIGLIGGIKQKAYAVSRTGADVFFVPAALEADARSAAPDLNIVPAKTIDDVLAWLAQHRK</sequence>
<feature type="transmembrane region" description="Helical" evidence="1">
    <location>
        <begin position="9"/>
        <end position="29"/>
    </location>
</feature>
<proteinExistence type="predicted"/>
<comment type="caution">
    <text evidence="3">The sequence shown here is derived from an EMBL/GenBank/DDBJ whole genome shotgun (WGS) entry which is preliminary data.</text>
</comment>
<keyword evidence="1" id="KW-1133">Transmembrane helix</keyword>
<reference evidence="3" key="1">
    <citation type="submission" date="2020-09" db="EMBL/GenBank/DDBJ databases">
        <title>A novel bacterium of genus Paenibacillus, isolated from South China Sea.</title>
        <authorList>
            <person name="Huang H."/>
            <person name="Mo K."/>
            <person name="Hu Y."/>
        </authorList>
    </citation>
    <scope>NUCLEOTIDE SEQUENCE</scope>
    <source>
        <strain evidence="3">IB182493</strain>
    </source>
</reference>
<evidence type="ECO:0000256" key="1">
    <source>
        <dbReference type="SAM" id="Phobius"/>
    </source>
</evidence>
<dbReference type="SUPFAM" id="SSF50156">
    <property type="entry name" value="PDZ domain-like"/>
    <property type="match status" value="1"/>
</dbReference>
<keyword evidence="1" id="KW-0472">Membrane</keyword>
<dbReference type="GO" id="GO:0006508">
    <property type="term" value="P:proteolysis"/>
    <property type="evidence" value="ECO:0007669"/>
    <property type="project" value="InterPro"/>
</dbReference>
<name>A0A927CJ18_9BACL</name>
<dbReference type="RefSeq" id="WP_190858139.1">
    <property type="nucleotide sequence ID" value="NZ_JACXIY010000002.1"/>
</dbReference>
<gene>
    <name evidence="3" type="ORF">IDH41_03015</name>
</gene>
<evidence type="ECO:0000259" key="2">
    <source>
        <dbReference type="PROSITE" id="PS50106"/>
    </source>
</evidence>
<dbReference type="AlphaFoldDB" id="A0A927CJ18"/>
<feature type="transmembrane region" description="Helical" evidence="1">
    <location>
        <begin position="49"/>
        <end position="69"/>
    </location>
</feature>
<evidence type="ECO:0000313" key="3">
    <source>
        <dbReference type="EMBL" id="MBD2867533.1"/>
    </source>
</evidence>
<dbReference type="Proteomes" id="UP000632125">
    <property type="component" value="Unassembled WGS sequence"/>
</dbReference>
<dbReference type="InterPro" id="IPR020568">
    <property type="entry name" value="Ribosomal_Su5_D2-typ_SF"/>
</dbReference>
<dbReference type="Pfam" id="PF05362">
    <property type="entry name" value="Lon_C"/>
    <property type="match status" value="1"/>
</dbReference>
<dbReference type="InterPro" id="IPR008269">
    <property type="entry name" value="Lon_proteolytic"/>
</dbReference>
<dbReference type="Pfam" id="PF13180">
    <property type="entry name" value="PDZ_2"/>
    <property type="match status" value="1"/>
</dbReference>
<dbReference type="Gene3D" id="3.30.230.10">
    <property type="match status" value="1"/>
</dbReference>
<accession>A0A927CJ18</accession>
<dbReference type="InterPro" id="IPR036034">
    <property type="entry name" value="PDZ_sf"/>
</dbReference>
<dbReference type="GO" id="GO:0004176">
    <property type="term" value="F:ATP-dependent peptidase activity"/>
    <property type="evidence" value="ECO:0007669"/>
    <property type="project" value="InterPro"/>
</dbReference>
<dbReference type="EMBL" id="JACXIY010000002">
    <property type="protein sequence ID" value="MBD2867533.1"/>
    <property type="molecule type" value="Genomic_DNA"/>
</dbReference>
<dbReference type="InterPro" id="IPR001478">
    <property type="entry name" value="PDZ"/>
</dbReference>
<dbReference type="InterPro" id="IPR014721">
    <property type="entry name" value="Ribsml_uS5_D2-typ_fold_subgr"/>
</dbReference>
<protein>
    <submittedName>
        <fullName evidence="3">PDZ domain-containing protein</fullName>
    </submittedName>
</protein>
<dbReference type="GO" id="GO:0004252">
    <property type="term" value="F:serine-type endopeptidase activity"/>
    <property type="evidence" value="ECO:0007669"/>
    <property type="project" value="InterPro"/>
</dbReference>
<feature type="transmembrane region" description="Helical" evidence="1">
    <location>
        <begin position="144"/>
        <end position="165"/>
    </location>
</feature>
<organism evidence="3 4">
    <name type="scientific">Paenibacillus arenilitoris</name>
    <dbReference type="NCBI Taxonomy" id="2772299"/>
    <lineage>
        <taxon>Bacteria</taxon>
        <taxon>Bacillati</taxon>
        <taxon>Bacillota</taxon>
        <taxon>Bacilli</taxon>
        <taxon>Bacillales</taxon>
        <taxon>Paenibacillaceae</taxon>
        <taxon>Paenibacillus</taxon>
    </lineage>
</organism>
<dbReference type="Gene3D" id="2.30.42.10">
    <property type="match status" value="1"/>
</dbReference>
<evidence type="ECO:0000313" key="4">
    <source>
        <dbReference type="Proteomes" id="UP000632125"/>
    </source>
</evidence>
<feature type="transmembrane region" description="Helical" evidence="1">
    <location>
        <begin position="116"/>
        <end position="137"/>
    </location>
</feature>
<feature type="domain" description="PDZ" evidence="2">
    <location>
        <begin position="231"/>
        <end position="293"/>
    </location>
</feature>
<dbReference type="PROSITE" id="PS50106">
    <property type="entry name" value="PDZ"/>
    <property type="match status" value="1"/>
</dbReference>
<keyword evidence="4" id="KW-1185">Reference proteome</keyword>
<feature type="transmembrane region" description="Helical" evidence="1">
    <location>
        <begin position="90"/>
        <end position="110"/>
    </location>
</feature>
<dbReference type="SUPFAM" id="SSF54211">
    <property type="entry name" value="Ribosomal protein S5 domain 2-like"/>
    <property type="match status" value="1"/>
</dbReference>